<evidence type="ECO:0008006" key="3">
    <source>
        <dbReference type="Google" id="ProtNLM"/>
    </source>
</evidence>
<dbReference type="STRING" id="389348.PNK_1859"/>
<gene>
    <name evidence="1" type="ORF">PNK_1859</name>
</gene>
<protein>
    <recommendedName>
        <fullName evidence="3">DUF488 domain-containing protein</fullName>
    </recommendedName>
</protein>
<dbReference type="PIRSF" id="PIRSF024492">
    <property type="entry name" value="UCP024492"/>
    <property type="match status" value="1"/>
</dbReference>
<dbReference type="InterPro" id="IPR007438">
    <property type="entry name" value="DUF488"/>
</dbReference>
<name>A0A0U5JBP6_9BACT</name>
<dbReference type="RefSeq" id="WP_059061663.1">
    <property type="nucleotide sequence ID" value="NZ_LN879502.1"/>
</dbReference>
<dbReference type="PANTHER" id="PTHR39337">
    <property type="entry name" value="BLR5642 PROTEIN"/>
    <property type="match status" value="1"/>
</dbReference>
<accession>A0A0U5JBP6</accession>
<dbReference type="Proteomes" id="UP000069902">
    <property type="component" value="Chromosome cPNK"/>
</dbReference>
<dbReference type="InterPro" id="IPR014519">
    <property type="entry name" value="UCP024492"/>
</dbReference>
<evidence type="ECO:0000313" key="1">
    <source>
        <dbReference type="EMBL" id="CUI17465.1"/>
    </source>
</evidence>
<dbReference type="AlphaFoldDB" id="A0A0U5JBP6"/>
<dbReference type="Pfam" id="PF04343">
    <property type="entry name" value="DUF488"/>
    <property type="match status" value="1"/>
</dbReference>
<evidence type="ECO:0000313" key="2">
    <source>
        <dbReference type="Proteomes" id="UP000069902"/>
    </source>
</evidence>
<dbReference type="KEGG" id="pnl:PNK_1859"/>
<dbReference type="PATRIC" id="fig|389348.3.peg.2088"/>
<dbReference type="InParanoid" id="A0A0U5JBP6"/>
<dbReference type="EMBL" id="LN879502">
    <property type="protein sequence ID" value="CUI17465.1"/>
    <property type="molecule type" value="Genomic_DNA"/>
</dbReference>
<dbReference type="PANTHER" id="PTHR39337:SF1">
    <property type="entry name" value="BLR5642 PROTEIN"/>
    <property type="match status" value="1"/>
</dbReference>
<reference evidence="2" key="1">
    <citation type="submission" date="2015-09" db="EMBL/GenBank/DDBJ databases">
        <authorList>
            <person name="Bertelli C."/>
        </authorList>
    </citation>
    <scope>NUCLEOTIDE SEQUENCE [LARGE SCALE GENOMIC DNA]</scope>
    <source>
        <strain evidence="2">KNic</strain>
    </source>
</reference>
<proteinExistence type="predicted"/>
<organism evidence="1 2">
    <name type="scientific">Candidatus Protochlamydia naegleriophila</name>
    <dbReference type="NCBI Taxonomy" id="389348"/>
    <lineage>
        <taxon>Bacteria</taxon>
        <taxon>Pseudomonadati</taxon>
        <taxon>Chlamydiota</taxon>
        <taxon>Chlamydiia</taxon>
        <taxon>Parachlamydiales</taxon>
        <taxon>Parachlamydiaceae</taxon>
        <taxon>Candidatus Protochlamydia</taxon>
    </lineage>
</organism>
<keyword evidence="2" id="KW-1185">Reference proteome</keyword>
<sequence>MINESSKSQEIFTIGHSTRSIEELISLLKAHEIQMVIDIQTIPKSRYNPQFNQETLKNSLKENKITYRHLKELGGLQRPKKDPINTGWINASFKGYADYMQTPPFQEGLEKLEKIALKKIRITVCRSCSLEMPPQSCG</sequence>